<dbReference type="PANTHER" id="PTHR43808:SF27">
    <property type="entry name" value="PROTEIN ROCB"/>
    <property type="match status" value="1"/>
</dbReference>
<evidence type="ECO:0000313" key="1">
    <source>
        <dbReference type="EMBL" id="MFC4355236.1"/>
    </source>
</evidence>
<dbReference type="InterPro" id="IPR012166">
    <property type="entry name" value="Uncharacterised_RocB"/>
</dbReference>
<protein>
    <submittedName>
        <fullName evidence="1">M20/M25/M40 family metallo-hydrolase</fullName>
    </submittedName>
</protein>
<dbReference type="PIRSF" id="PIRSF010386">
    <property type="entry name" value="RocB"/>
    <property type="match status" value="1"/>
</dbReference>
<dbReference type="InterPro" id="IPR002933">
    <property type="entry name" value="Peptidase_M20"/>
</dbReference>
<accession>A0ABV8UV88</accession>
<dbReference type="Gene3D" id="3.40.630.10">
    <property type="entry name" value="Zn peptidases"/>
    <property type="match status" value="1"/>
</dbReference>
<dbReference type="RefSeq" id="WP_378141642.1">
    <property type="nucleotide sequence ID" value="NZ_JBHSEF010000022.1"/>
</dbReference>
<gene>
    <name evidence="1" type="ORF">ACFO0S_09275</name>
</gene>
<organism evidence="1 2">
    <name type="scientific">Chryseomicrobium palamuruense</name>
    <dbReference type="NCBI Taxonomy" id="682973"/>
    <lineage>
        <taxon>Bacteria</taxon>
        <taxon>Bacillati</taxon>
        <taxon>Bacillota</taxon>
        <taxon>Bacilli</taxon>
        <taxon>Bacillales</taxon>
        <taxon>Caryophanaceae</taxon>
        <taxon>Chryseomicrobium</taxon>
    </lineage>
</organism>
<dbReference type="Proteomes" id="UP001595733">
    <property type="component" value="Unassembled WGS sequence"/>
</dbReference>
<dbReference type="EMBL" id="JBHSEF010000022">
    <property type="protein sequence ID" value="MFC4355236.1"/>
    <property type="molecule type" value="Genomic_DNA"/>
</dbReference>
<dbReference type="Pfam" id="PF01546">
    <property type="entry name" value="Peptidase_M20"/>
    <property type="match status" value="1"/>
</dbReference>
<keyword evidence="2" id="KW-1185">Reference proteome</keyword>
<dbReference type="SUPFAM" id="SSF53187">
    <property type="entry name" value="Zn-dependent exopeptidases"/>
    <property type="match status" value="1"/>
</dbReference>
<dbReference type="InterPro" id="IPR050072">
    <property type="entry name" value="Peptidase_M20A"/>
</dbReference>
<comment type="caution">
    <text evidence="1">The sequence shown here is derived from an EMBL/GenBank/DDBJ whole genome shotgun (WGS) entry which is preliminary data.</text>
</comment>
<reference evidence="2" key="1">
    <citation type="journal article" date="2019" name="Int. J. Syst. Evol. Microbiol.">
        <title>The Global Catalogue of Microorganisms (GCM) 10K type strain sequencing project: providing services to taxonomists for standard genome sequencing and annotation.</title>
        <authorList>
            <consortium name="The Broad Institute Genomics Platform"/>
            <consortium name="The Broad Institute Genome Sequencing Center for Infectious Disease"/>
            <person name="Wu L."/>
            <person name="Ma J."/>
        </authorList>
    </citation>
    <scope>NUCLEOTIDE SEQUENCE [LARGE SCALE GENOMIC DNA]</scope>
    <source>
        <strain evidence="2">CCUG 50353</strain>
    </source>
</reference>
<evidence type="ECO:0000313" key="2">
    <source>
        <dbReference type="Proteomes" id="UP001595733"/>
    </source>
</evidence>
<dbReference type="PANTHER" id="PTHR43808">
    <property type="entry name" value="ACETYLORNITHINE DEACETYLASE"/>
    <property type="match status" value="1"/>
</dbReference>
<proteinExistence type="predicted"/>
<sequence length="542" mass="61056">MLNWQTPEQLETLVKELVSWESISTTPGEIDFAHRVAEKLCTLPYFQTNQEYLHVGDAGEGRLFLAARTKHPEAVKTIVLISHFDTVGIEEYGELAPLAFHPDELGNALQRHKDLLPPDAQRDLESGDYLWGRGTMDMKAGLVIHMATLEKAIVEEWPINMVLLTVPDEEMNSAGMRAAVTHLAKWQEELGLDYGLFLNGEPVFSMNPSDTSYRIYSGSIGKIMPSALFFGKETHVGEPMRGMTSSLLAAFMTRRMEMNPLFKEEVHGEVTPLPVTLQQKDMRESYSTQTPFMTSALYNVFTMKQSAADVMNQFETVAHAAAKEINEWYEAICQMEKVHPVGKVQVLRYEELFAYAVKKLGEKTIEAIKQECIQRDEHDDREKALQIGKKLLTRCPELAPAIILLYTPPYYPAVNSSEDALIQECIEAVKNVANEQFGLKVELGHYFNGISDLSYVNYQGDVNGWGAYESNSPVWNATYSIPFADMEKLQAPVLNVGPFGKDAHKRTERLHIRSAFVETPVLVEKVIQTVIARAGKMEEQVK</sequence>
<name>A0ABV8UV88_9BACL</name>